<feature type="domain" description="Blue (type 1) copper" evidence="5">
    <location>
        <begin position="53"/>
        <end position="145"/>
    </location>
</feature>
<keyword evidence="1" id="KW-0479">Metal-binding</keyword>
<accession>K5UZU8</accession>
<feature type="signal peptide" evidence="4">
    <location>
        <begin position="1"/>
        <end position="17"/>
    </location>
</feature>
<keyword evidence="4" id="KW-0732">Signal</keyword>
<dbReference type="GO" id="GO:0009055">
    <property type="term" value="F:electron transfer activity"/>
    <property type="evidence" value="ECO:0007669"/>
    <property type="project" value="InterPro"/>
</dbReference>
<evidence type="ECO:0000313" key="6">
    <source>
        <dbReference type="EMBL" id="EKM55711.1"/>
    </source>
</evidence>
<dbReference type="GeneID" id="18916608"/>
<feature type="chain" id="PRO_5003884344" description="Blue (type 1) copper domain-containing protein" evidence="4">
    <location>
        <begin position="18"/>
        <end position="244"/>
    </location>
</feature>
<dbReference type="InterPro" id="IPR052953">
    <property type="entry name" value="Ser-rich/MCO-related"/>
</dbReference>
<reference evidence="6 7" key="1">
    <citation type="journal article" date="2012" name="BMC Genomics">
        <title>Comparative genomics of the white-rot fungi, Phanerochaete carnosa and P. chrysosporium, to elucidate the genetic basis of the distinct wood types they colonize.</title>
        <authorList>
            <person name="Suzuki H."/>
            <person name="MacDonald J."/>
            <person name="Syed K."/>
            <person name="Salamov A."/>
            <person name="Hori C."/>
            <person name="Aerts A."/>
            <person name="Henrissat B."/>
            <person name="Wiebenga A."/>
            <person name="vanKuyk P.A."/>
            <person name="Barry K."/>
            <person name="Lindquist E."/>
            <person name="LaButti K."/>
            <person name="Lapidus A."/>
            <person name="Lucas S."/>
            <person name="Coutinho P."/>
            <person name="Gong Y."/>
            <person name="Samejima M."/>
            <person name="Mahadevan R."/>
            <person name="Abou-Zaid M."/>
            <person name="de Vries R.P."/>
            <person name="Igarashi K."/>
            <person name="Yadav J.S."/>
            <person name="Grigoriev I.V."/>
            <person name="Master E.R."/>
        </authorList>
    </citation>
    <scope>NUCLEOTIDE SEQUENCE [LARGE SCALE GENOMIC DNA]</scope>
    <source>
        <strain evidence="6 7">HHB-10118-sp</strain>
    </source>
</reference>
<dbReference type="HOGENOM" id="CLU_053381_4_0_1"/>
<dbReference type="AlphaFoldDB" id="K5UZU8"/>
<dbReference type="Proteomes" id="UP000008370">
    <property type="component" value="Unassembled WGS sequence"/>
</dbReference>
<dbReference type="EMBL" id="JH930472">
    <property type="protein sequence ID" value="EKM55711.1"/>
    <property type="molecule type" value="Genomic_DNA"/>
</dbReference>
<name>K5UZU8_PHACS</name>
<dbReference type="CDD" id="cd00920">
    <property type="entry name" value="Cupredoxin"/>
    <property type="match status" value="1"/>
</dbReference>
<dbReference type="GO" id="GO:0005507">
    <property type="term" value="F:copper ion binding"/>
    <property type="evidence" value="ECO:0007669"/>
    <property type="project" value="InterPro"/>
</dbReference>
<organism evidence="6 7">
    <name type="scientific">Phanerochaete carnosa (strain HHB-10118-sp)</name>
    <name type="common">White-rot fungus</name>
    <name type="synonym">Peniophora carnosa</name>
    <dbReference type="NCBI Taxonomy" id="650164"/>
    <lineage>
        <taxon>Eukaryota</taxon>
        <taxon>Fungi</taxon>
        <taxon>Dikarya</taxon>
        <taxon>Basidiomycota</taxon>
        <taxon>Agaricomycotina</taxon>
        <taxon>Agaricomycetes</taxon>
        <taxon>Polyporales</taxon>
        <taxon>Phanerochaetaceae</taxon>
        <taxon>Phanerochaete</taxon>
    </lineage>
</organism>
<dbReference type="OrthoDB" id="1921208at2759"/>
<dbReference type="PANTHER" id="PTHR34883:SF15">
    <property type="entry name" value="EXTRACELLULAR SERINE-RICH PROTEIN"/>
    <property type="match status" value="1"/>
</dbReference>
<evidence type="ECO:0000256" key="2">
    <source>
        <dbReference type="ARBA" id="ARBA00023008"/>
    </source>
</evidence>
<evidence type="ECO:0000256" key="3">
    <source>
        <dbReference type="SAM" id="MobiDB-lite"/>
    </source>
</evidence>
<evidence type="ECO:0000256" key="1">
    <source>
        <dbReference type="ARBA" id="ARBA00022723"/>
    </source>
</evidence>
<gene>
    <name evidence="6" type="ORF">PHACADRAFT_256528</name>
</gene>
<dbReference type="Gene3D" id="2.60.40.420">
    <property type="entry name" value="Cupredoxins - blue copper proteins"/>
    <property type="match status" value="1"/>
</dbReference>
<evidence type="ECO:0000313" key="7">
    <source>
        <dbReference type="Proteomes" id="UP000008370"/>
    </source>
</evidence>
<feature type="region of interest" description="Disordered" evidence="3">
    <location>
        <begin position="188"/>
        <end position="218"/>
    </location>
</feature>
<dbReference type="SUPFAM" id="SSF49503">
    <property type="entry name" value="Cupredoxins"/>
    <property type="match status" value="1"/>
</dbReference>
<dbReference type="RefSeq" id="XP_007396030.1">
    <property type="nucleotide sequence ID" value="XM_007395968.1"/>
</dbReference>
<evidence type="ECO:0000259" key="5">
    <source>
        <dbReference type="Pfam" id="PF00127"/>
    </source>
</evidence>
<proteinExistence type="predicted"/>
<sequence>MYKLALAAFSLIPVVLGQAYGAPPAPATTSSTSSTSAAASAATGNADASSGQVLVQVAADGFSYTPNNVNASIGTIVTFVFGSSIGHSVTQTSFANPCSPLEGGFSSGIVNAGNSFSVNVTTTDPISFMCIVPTHCGLGMVGTINAAASGTNSTSALVAAAQAIGGGESTVSATGLQTGGVGIAASAGPTTGTPSVSGASATSAGSGTSASASASTTPGAAVQHGASSTLGLLSVVAGLFAFAL</sequence>
<dbReference type="PANTHER" id="PTHR34883">
    <property type="entry name" value="SERINE-RICH PROTEIN, PUTATIVE-RELATED-RELATED"/>
    <property type="match status" value="1"/>
</dbReference>
<keyword evidence="2" id="KW-0186">Copper</keyword>
<evidence type="ECO:0000256" key="4">
    <source>
        <dbReference type="SAM" id="SignalP"/>
    </source>
</evidence>
<dbReference type="InterPro" id="IPR008972">
    <property type="entry name" value="Cupredoxin"/>
</dbReference>
<protein>
    <recommendedName>
        <fullName evidence="5">Blue (type 1) copper domain-containing protein</fullName>
    </recommendedName>
</protein>
<dbReference type="KEGG" id="pco:PHACADRAFT_256528"/>
<keyword evidence="7" id="KW-1185">Reference proteome</keyword>
<dbReference type="Pfam" id="PF00127">
    <property type="entry name" value="Copper-bind"/>
    <property type="match status" value="1"/>
</dbReference>
<dbReference type="InterPro" id="IPR000923">
    <property type="entry name" value="BlueCu_1"/>
</dbReference>
<dbReference type="InParanoid" id="K5UZU8"/>